<keyword evidence="6 12" id="KW-0472">Membrane</keyword>
<dbReference type="Gene3D" id="3.10.50.40">
    <property type="match status" value="1"/>
</dbReference>
<dbReference type="InterPro" id="IPR000297">
    <property type="entry name" value="PPIase_PpiC"/>
</dbReference>
<evidence type="ECO:0000256" key="6">
    <source>
        <dbReference type="ARBA" id="ARBA00023136"/>
    </source>
</evidence>
<evidence type="ECO:0000259" key="13">
    <source>
        <dbReference type="PROSITE" id="PS50198"/>
    </source>
</evidence>
<evidence type="ECO:0000256" key="7">
    <source>
        <dbReference type="ARBA" id="ARBA00023186"/>
    </source>
</evidence>
<evidence type="ECO:0000313" key="14">
    <source>
        <dbReference type="EMBL" id="CAI8007531.1"/>
    </source>
</evidence>
<keyword evidence="11" id="KW-0413">Isomerase</keyword>
<dbReference type="PANTHER" id="PTHR47529:SF1">
    <property type="entry name" value="PERIPLASMIC CHAPERONE PPID"/>
    <property type="match status" value="1"/>
</dbReference>
<name>A0AA35RBB8_GEOBA</name>
<dbReference type="AlphaFoldDB" id="A0AA35RBB8"/>
<keyword evidence="15" id="KW-1185">Reference proteome</keyword>
<dbReference type="PANTHER" id="PTHR47529">
    <property type="entry name" value="PEPTIDYL-PROLYL CIS-TRANS ISOMERASE D"/>
    <property type="match status" value="1"/>
</dbReference>
<keyword evidence="4 12" id="KW-0812">Transmembrane</keyword>
<dbReference type="InterPro" id="IPR027304">
    <property type="entry name" value="Trigger_fact/SurA_dom_sf"/>
</dbReference>
<gene>
    <name evidence="14" type="ORF">GBAR_LOCUS5254</name>
</gene>
<evidence type="ECO:0000256" key="8">
    <source>
        <dbReference type="ARBA" id="ARBA00038408"/>
    </source>
</evidence>
<dbReference type="Gene3D" id="1.10.4030.10">
    <property type="entry name" value="Porin chaperone SurA, peptide-binding domain"/>
    <property type="match status" value="1"/>
</dbReference>
<evidence type="ECO:0000256" key="3">
    <source>
        <dbReference type="ARBA" id="ARBA00022519"/>
    </source>
</evidence>
<feature type="transmembrane region" description="Helical" evidence="12">
    <location>
        <begin position="33"/>
        <end position="58"/>
    </location>
</feature>
<accession>A0AA35RBB8</accession>
<keyword evidence="5 12" id="KW-1133">Transmembrane helix</keyword>
<feature type="domain" description="PpiC" evidence="13">
    <location>
        <begin position="202"/>
        <end position="290"/>
    </location>
</feature>
<evidence type="ECO:0000256" key="1">
    <source>
        <dbReference type="ARBA" id="ARBA00004382"/>
    </source>
</evidence>
<sequence>MVNDPAQEQSEAGLTDRRRESIRIQQIQRRRRVAFGVIGVLVLIVVGILFAGYVFIFVRPPQERVVSVNDVIYTRGDMVKMLRIRQRLLEDSGQRIDTGSDIFQALQLIVENEIISQSAPSIGITVSDEEVDQQIQGTIIFQSGGSLAGKSDEQVDREFKELYGNFLNSSQISEDEHRDIVRRSLLREKVRQYVGESVPAVAKQYHVYRLAVSQEDEIDIMITKYNDYVKNSTDPRLLHEAFKAITREFSREVPELVRRGGEVGWLPLGVIEDYDDVIARVEVGKLSDPIPNRDQRQQAFVFMVSEIDELRELAPVNHEALKTRALEHWINEQRREHDVYAVFNSDIYAWIIQQLGISTAITPSPQPTNPLQQFLGVN</sequence>
<keyword evidence="7" id="KW-0143">Chaperone</keyword>
<evidence type="ECO:0000256" key="10">
    <source>
        <dbReference type="ARBA" id="ARBA00042775"/>
    </source>
</evidence>
<evidence type="ECO:0000256" key="5">
    <source>
        <dbReference type="ARBA" id="ARBA00022989"/>
    </source>
</evidence>
<comment type="caution">
    <text evidence="14">The sequence shown here is derived from an EMBL/GenBank/DDBJ whole genome shotgun (WGS) entry which is preliminary data.</text>
</comment>
<evidence type="ECO:0000256" key="4">
    <source>
        <dbReference type="ARBA" id="ARBA00022692"/>
    </source>
</evidence>
<dbReference type="GO" id="GO:0003755">
    <property type="term" value="F:peptidyl-prolyl cis-trans isomerase activity"/>
    <property type="evidence" value="ECO:0007669"/>
    <property type="project" value="UniProtKB-KW"/>
</dbReference>
<organism evidence="14 15">
    <name type="scientific">Geodia barretti</name>
    <name type="common">Barrett's horny sponge</name>
    <dbReference type="NCBI Taxonomy" id="519541"/>
    <lineage>
        <taxon>Eukaryota</taxon>
        <taxon>Metazoa</taxon>
        <taxon>Porifera</taxon>
        <taxon>Demospongiae</taxon>
        <taxon>Heteroscleromorpha</taxon>
        <taxon>Tetractinellida</taxon>
        <taxon>Astrophorina</taxon>
        <taxon>Geodiidae</taxon>
        <taxon>Geodia</taxon>
    </lineage>
</organism>
<evidence type="ECO:0000313" key="15">
    <source>
        <dbReference type="Proteomes" id="UP001174909"/>
    </source>
</evidence>
<evidence type="ECO:0000256" key="12">
    <source>
        <dbReference type="SAM" id="Phobius"/>
    </source>
</evidence>
<dbReference type="InterPro" id="IPR046357">
    <property type="entry name" value="PPIase_dom_sf"/>
</dbReference>
<dbReference type="SUPFAM" id="SSF109998">
    <property type="entry name" value="Triger factor/SurA peptide-binding domain-like"/>
    <property type="match status" value="1"/>
</dbReference>
<evidence type="ECO:0000256" key="9">
    <source>
        <dbReference type="ARBA" id="ARBA00040743"/>
    </source>
</evidence>
<dbReference type="Pfam" id="PF13624">
    <property type="entry name" value="SurA_N_3"/>
    <property type="match status" value="1"/>
</dbReference>
<protein>
    <recommendedName>
        <fullName evidence="9">Periplasmic chaperone PpiD</fullName>
    </recommendedName>
    <alternativeName>
        <fullName evidence="10">Periplasmic folding chaperone</fullName>
    </alternativeName>
</protein>
<comment type="subcellular location">
    <subcellularLocation>
        <location evidence="1">Cell inner membrane</location>
        <topology evidence="1">Single-pass type II membrane protein</topology>
        <orientation evidence="1">Periplasmic side</orientation>
    </subcellularLocation>
</comment>
<dbReference type="GO" id="GO:0005886">
    <property type="term" value="C:plasma membrane"/>
    <property type="evidence" value="ECO:0007669"/>
    <property type="project" value="UniProtKB-SubCell"/>
</dbReference>
<dbReference type="InterPro" id="IPR052029">
    <property type="entry name" value="PpiD_chaperone"/>
</dbReference>
<reference evidence="14" key="1">
    <citation type="submission" date="2023-03" db="EMBL/GenBank/DDBJ databases">
        <authorList>
            <person name="Steffen K."/>
            <person name="Cardenas P."/>
        </authorList>
    </citation>
    <scope>NUCLEOTIDE SEQUENCE</scope>
</reference>
<dbReference type="PROSITE" id="PS50198">
    <property type="entry name" value="PPIC_PPIASE_2"/>
    <property type="match status" value="1"/>
</dbReference>
<keyword evidence="3" id="KW-0997">Cell inner membrane</keyword>
<proteinExistence type="inferred from homology"/>
<evidence type="ECO:0000256" key="2">
    <source>
        <dbReference type="ARBA" id="ARBA00022475"/>
    </source>
</evidence>
<dbReference type="EMBL" id="CASHTH010000782">
    <property type="protein sequence ID" value="CAI8007531.1"/>
    <property type="molecule type" value="Genomic_DNA"/>
</dbReference>
<comment type="similarity">
    <text evidence="8">Belongs to the PpiD chaperone family.</text>
</comment>
<keyword evidence="2" id="KW-1003">Cell membrane</keyword>
<keyword evidence="11" id="KW-0697">Rotamase</keyword>
<evidence type="ECO:0000256" key="11">
    <source>
        <dbReference type="PROSITE-ProRule" id="PRU00278"/>
    </source>
</evidence>
<dbReference type="Proteomes" id="UP001174909">
    <property type="component" value="Unassembled WGS sequence"/>
</dbReference>